<feature type="region of interest" description="Disordered" evidence="1">
    <location>
        <begin position="227"/>
        <end position="254"/>
    </location>
</feature>
<keyword evidence="2" id="KW-0812">Transmembrane</keyword>
<evidence type="ECO:0000256" key="1">
    <source>
        <dbReference type="SAM" id="MobiDB-lite"/>
    </source>
</evidence>
<accession>A0A5E7IG17</accession>
<dbReference type="EMBL" id="CABVIF010000002">
    <property type="protein sequence ID" value="VVO75044.1"/>
    <property type="molecule type" value="Genomic_DNA"/>
</dbReference>
<proteinExistence type="predicted"/>
<feature type="compositionally biased region" description="Basic and acidic residues" evidence="1">
    <location>
        <begin position="227"/>
        <end position="243"/>
    </location>
</feature>
<name>A0A5E7IG17_PSEFL</name>
<sequence>MSQEINNGAQPNNLLSGIASGVIEKAWDFNWCLKAIYVTLFSDVCLIFMTGDGLYNLSFSTDAIWKNFGKLACVVLAFLMFASLLVPMLTHVVKVIFDSDSRASDSQAPIDYVRTSELRRLAVSEQSNFLLSLCDQNRDAIEDLRVKKYQICSMLLGLLVLIAADYVSGTLKGVQSLISFVDTIFGWWGMGAIVLVILYALRWALMEGSGRAWVYYPPLYEEKLRKEQAGKRSAEEARRKYMEQQEITGTLRPK</sequence>
<keyword evidence="2" id="KW-0472">Membrane</keyword>
<dbReference type="Proteomes" id="UP000327111">
    <property type="component" value="Unassembled WGS sequence"/>
</dbReference>
<evidence type="ECO:0008006" key="5">
    <source>
        <dbReference type="Google" id="ProtNLM"/>
    </source>
</evidence>
<dbReference type="AlphaFoldDB" id="A0A5E7IG17"/>
<evidence type="ECO:0000313" key="3">
    <source>
        <dbReference type="EMBL" id="VVO75044.1"/>
    </source>
</evidence>
<feature type="transmembrane region" description="Helical" evidence="2">
    <location>
        <begin position="75"/>
        <end position="97"/>
    </location>
</feature>
<feature type="transmembrane region" description="Helical" evidence="2">
    <location>
        <begin position="151"/>
        <end position="171"/>
    </location>
</feature>
<organism evidence="3 4">
    <name type="scientific">Pseudomonas fluorescens</name>
    <dbReference type="NCBI Taxonomy" id="294"/>
    <lineage>
        <taxon>Bacteria</taxon>
        <taxon>Pseudomonadati</taxon>
        <taxon>Pseudomonadota</taxon>
        <taxon>Gammaproteobacteria</taxon>
        <taxon>Pseudomonadales</taxon>
        <taxon>Pseudomonadaceae</taxon>
        <taxon>Pseudomonas</taxon>
    </lineage>
</organism>
<feature type="transmembrane region" description="Helical" evidence="2">
    <location>
        <begin position="35"/>
        <end position="55"/>
    </location>
</feature>
<feature type="transmembrane region" description="Helical" evidence="2">
    <location>
        <begin position="177"/>
        <end position="201"/>
    </location>
</feature>
<evidence type="ECO:0000256" key="2">
    <source>
        <dbReference type="SAM" id="Phobius"/>
    </source>
</evidence>
<keyword evidence="2" id="KW-1133">Transmembrane helix</keyword>
<gene>
    <name evidence="3" type="ORF">PS854_01500</name>
</gene>
<evidence type="ECO:0000313" key="4">
    <source>
        <dbReference type="Proteomes" id="UP000327111"/>
    </source>
</evidence>
<dbReference type="RefSeq" id="WP_150732940.1">
    <property type="nucleotide sequence ID" value="NZ_CABVIF010000002.1"/>
</dbReference>
<reference evidence="3 4" key="1">
    <citation type="submission" date="2019-09" db="EMBL/GenBank/DDBJ databases">
        <authorList>
            <person name="Chandra G."/>
            <person name="Truman W A."/>
        </authorList>
    </citation>
    <scope>NUCLEOTIDE SEQUENCE [LARGE SCALE GENOMIC DNA]</scope>
    <source>
        <strain evidence="3">PS854</strain>
    </source>
</reference>
<protein>
    <recommendedName>
        <fullName evidence="5">Transmembrane protein</fullName>
    </recommendedName>
</protein>